<reference evidence="2 3" key="1">
    <citation type="submission" date="2017-08" db="EMBL/GenBank/DDBJ databases">
        <title>Acidophilic green algal genome provides insights into adaptation to an acidic environment.</title>
        <authorList>
            <person name="Hirooka S."/>
            <person name="Hirose Y."/>
            <person name="Kanesaki Y."/>
            <person name="Higuchi S."/>
            <person name="Fujiwara T."/>
            <person name="Onuma R."/>
            <person name="Era A."/>
            <person name="Ohbayashi R."/>
            <person name="Uzuka A."/>
            <person name="Nozaki H."/>
            <person name="Yoshikawa H."/>
            <person name="Miyagishima S.Y."/>
        </authorList>
    </citation>
    <scope>NUCLEOTIDE SEQUENCE [LARGE SCALE GENOMIC DNA]</scope>
    <source>
        <strain evidence="2 3">NIES-2499</strain>
    </source>
</reference>
<name>A0A250XJK2_9CHLO</name>
<feature type="region of interest" description="Disordered" evidence="1">
    <location>
        <begin position="1"/>
        <end position="26"/>
    </location>
</feature>
<accession>A0A250XJK2</accession>
<dbReference type="InterPro" id="IPR010292">
    <property type="entry name" value="Uncharacterised_CreA"/>
</dbReference>
<dbReference type="AlphaFoldDB" id="A0A250XJK2"/>
<comment type="caution">
    <text evidence="2">The sequence shown here is derived from an EMBL/GenBank/DDBJ whole genome shotgun (WGS) entry which is preliminary data.</text>
</comment>
<evidence type="ECO:0000313" key="2">
    <source>
        <dbReference type="EMBL" id="GAX83092.1"/>
    </source>
</evidence>
<protein>
    <recommendedName>
        <fullName evidence="4">CreA protein</fullName>
    </recommendedName>
</protein>
<dbReference type="OrthoDB" id="10260865at2759"/>
<evidence type="ECO:0000313" key="3">
    <source>
        <dbReference type="Proteomes" id="UP000232323"/>
    </source>
</evidence>
<feature type="compositionally biased region" description="Polar residues" evidence="1">
    <location>
        <begin position="1"/>
        <end position="12"/>
    </location>
</feature>
<dbReference type="EMBL" id="BEGY01000091">
    <property type="protein sequence ID" value="GAX83092.1"/>
    <property type="molecule type" value="Genomic_DNA"/>
</dbReference>
<proteinExistence type="predicted"/>
<dbReference type="Pfam" id="PF05981">
    <property type="entry name" value="CreA"/>
    <property type="match status" value="1"/>
</dbReference>
<dbReference type="PANTHER" id="PTHR37952:SF2">
    <property type="entry name" value="PROTEIN CREA"/>
    <property type="match status" value="1"/>
</dbReference>
<organism evidence="2 3">
    <name type="scientific">Chlamydomonas eustigma</name>
    <dbReference type="NCBI Taxonomy" id="1157962"/>
    <lineage>
        <taxon>Eukaryota</taxon>
        <taxon>Viridiplantae</taxon>
        <taxon>Chlorophyta</taxon>
        <taxon>core chlorophytes</taxon>
        <taxon>Chlorophyceae</taxon>
        <taxon>CS clade</taxon>
        <taxon>Chlamydomonadales</taxon>
        <taxon>Chlamydomonadaceae</taxon>
        <taxon>Chlamydomonas</taxon>
    </lineage>
</organism>
<dbReference type="PANTHER" id="PTHR37952">
    <property type="match status" value="1"/>
</dbReference>
<gene>
    <name evidence="2" type="ORF">CEUSTIGMA_g10518.t1</name>
</gene>
<evidence type="ECO:0000256" key="1">
    <source>
        <dbReference type="SAM" id="MobiDB-lite"/>
    </source>
</evidence>
<evidence type="ECO:0008006" key="4">
    <source>
        <dbReference type="Google" id="ProtNLM"/>
    </source>
</evidence>
<dbReference type="Proteomes" id="UP000232323">
    <property type="component" value="Unassembled WGS sequence"/>
</dbReference>
<sequence>MLHMKTPNQRLTKSNRQRQKMLVQSHPRHSNIVLPLVASTTLLTLSFQGPAVAEKIGEFTGSGFLFKDNVEVMAVDDTEVEGVTLYLSDFQRNLVDKLKNDFFSDPSQTSVTCSITGPIRFKDPSKLKDKSGVEVFSERKSLNIFQDKTIRIRRLYDEKRNTLIYVAYSTRLSTASDDGGVTGGRYRTSVCALKLPDSAAPSLRTEP</sequence>
<keyword evidence="3" id="KW-1185">Reference proteome</keyword>